<protein>
    <submittedName>
        <fullName evidence="3">UDP-glucuronate 4-epimerase</fullName>
    </submittedName>
</protein>
<dbReference type="Pfam" id="PF01370">
    <property type="entry name" value="Epimerase"/>
    <property type="match status" value="1"/>
</dbReference>
<gene>
    <name evidence="3" type="ORF">CLV36_11284</name>
</gene>
<dbReference type="InterPro" id="IPR036291">
    <property type="entry name" value="NAD(P)-bd_dom_sf"/>
</dbReference>
<evidence type="ECO:0000313" key="3">
    <source>
        <dbReference type="EMBL" id="PRZ12687.1"/>
    </source>
</evidence>
<name>A0ABX5END4_9BACL</name>
<accession>A0ABX5END4</accession>
<dbReference type="InterPro" id="IPR001509">
    <property type="entry name" value="Epimerase_deHydtase"/>
</dbReference>
<evidence type="ECO:0000256" key="1">
    <source>
        <dbReference type="ARBA" id="ARBA00023027"/>
    </source>
</evidence>
<proteinExistence type="predicted"/>
<evidence type="ECO:0000313" key="4">
    <source>
        <dbReference type="Proteomes" id="UP000238836"/>
    </source>
</evidence>
<dbReference type="RefSeq" id="WP_106343029.1">
    <property type="nucleotide sequence ID" value="NZ_PVTZ01000012.1"/>
</dbReference>
<dbReference type="EMBL" id="PVTZ01000012">
    <property type="protein sequence ID" value="PRZ12687.1"/>
    <property type="molecule type" value="Genomic_DNA"/>
</dbReference>
<keyword evidence="4" id="KW-1185">Reference proteome</keyword>
<dbReference type="SUPFAM" id="SSF51735">
    <property type="entry name" value="NAD(P)-binding Rossmann-fold domains"/>
    <property type="match status" value="1"/>
</dbReference>
<dbReference type="Proteomes" id="UP000238836">
    <property type="component" value="Unassembled WGS sequence"/>
</dbReference>
<reference evidence="3 4" key="1">
    <citation type="submission" date="2018-03" db="EMBL/GenBank/DDBJ databases">
        <title>Genomic Encyclopedia of Archaeal and Bacterial Type Strains, Phase II (KMG-II): from individual species to whole genera.</title>
        <authorList>
            <person name="Goeker M."/>
        </authorList>
    </citation>
    <scope>NUCLEOTIDE SEQUENCE [LARGE SCALE GENOMIC DNA]</scope>
    <source>
        <strain evidence="3 4">RHA1</strain>
    </source>
</reference>
<comment type="caution">
    <text evidence="3">The sequence shown here is derived from an EMBL/GenBank/DDBJ whole genome shotgun (WGS) entry which is preliminary data.</text>
</comment>
<keyword evidence="1" id="KW-0520">NAD</keyword>
<sequence length="356" mass="41038">MREKILVTGAAGFIGFHVARRLLQEGYCVIGLDNLNDYYDVKLKKDRLTLLKQPSFIFSDLSLEDNEGLMNLFQQNQPSIVIHLAAQAGVKYCLKNPQAYINSNLVGFGNVLEGCKKTKVEHLLYASSSSVYGANQKFPFSVQDHVDHPLTLYAATKRANELMAHAYSYSGLPTTGMRFFNVYGPWGRPDMALFIFTKAILENKPIHINNYGNMFRDFTYIDDVVECIIRLMHRVPKPRDSYVPNNPSQSKAPYQIHNIGNQTPIHLMEFISIIEEKLGKKAIKRFLPVQPEEVFKTFADVNELQNTIQFYPNTSMEQGIERFLDWYFRYYQNEQQPIQKAQVESRFEVNAKHRSI</sequence>
<evidence type="ECO:0000259" key="2">
    <source>
        <dbReference type="Pfam" id="PF01370"/>
    </source>
</evidence>
<organism evidence="3 4">
    <name type="scientific">Laceyella sediminis</name>
    <dbReference type="NCBI Taxonomy" id="573074"/>
    <lineage>
        <taxon>Bacteria</taxon>
        <taxon>Bacillati</taxon>
        <taxon>Bacillota</taxon>
        <taxon>Bacilli</taxon>
        <taxon>Bacillales</taxon>
        <taxon>Thermoactinomycetaceae</taxon>
        <taxon>Laceyella</taxon>
    </lineage>
</organism>
<dbReference type="PRINTS" id="PR01713">
    <property type="entry name" value="NUCEPIMERASE"/>
</dbReference>
<feature type="domain" description="NAD-dependent epimerase/dehydratase" evidence="2">
    <location>
        <begin position="5"/>
        <end position="238"/>
    </location>
</feature>
<dbReference type="PANTHER" id="PTHR43574">
    <property type="entry name" value="EPIMERASE-RELATED"/>
    <property type="match status" value="1"/>
</dbReference>
<dbReference type="Gene3D" id="3.40.50.720">
    <property type="entry name" value="NAD(P)-binding Rossmann-like Domain"/>
    <property type="match status" value="1"/>
</dbReference>